<accession>A0AAW2JB82</accession>
<dbReference type="Pfam" id="PF00931">
    <property type="entry name" value="NB-ARC"/>
    <property type="match status" value="1"/>
</dbReference>
<dbReference type="PANTHER" id="PTHR36766">
    <property type="entry name" value="PLANT BROAD-SPECTRUM MILDEW RESISTANCE PROTEIN RPW8"/>
    <property type="match status" value="1"/>
</dbReference>
<organism evidence="13">
    <name type="scientific">Sesamum calycinum</name>
    <dbReference type="NCBI Taxonomy" id="2727403"/>
    <lineage>
        <taxon>Eukaryota</taxon>
        <taxon>Viridiplantae</taxon>
        <taxon>Streptophyta</taxon>
        <taxon>Embryophyta</taxon>
        <taxon>Tracheophyta</taxon>
        <taxon>Spermatophyta</taxon>
        <taxon>Magnoliopsida</taxon>
        <taxon>eudicotyledons</taxon>
        <taxon>Gunneridae</taxon>
        <taxon>Pentapetalae</taxon>
        <taxon>asterids</taxon>
        <taxon>lamiids</taxon>
        <taxon>Lamiales</taxon>
        <taxon>Pedaliaceae</taxon>
        <taxon>Sesamum</taxon>
    </lineage>
</organism>
<feature type="chain" id="PRO_5043452834" evidence="8">
    <location>
        <begin position="23"/>
        <end position="1202"/>
    </location>
</feature>
<dbReference type="InterPro" id="IPR036388">
    <property type="entry name" value="WH-like_DNA-bd_sf"/>
</dbReference>
<dbReference type="InterPro" id="IPR058922">
    <property type="entry name" value="WHD_DRP"/>
</dbReference>
<dbReference type="AlphaFoldDB" id="A0AAW2JB82"/>
<dbReference type="Gene3D" id="1.10.8.430">
    <property type="entry name" value="Helical domain of apoptotic protease-activating factors"/>
    <property type="match status" value="1"/>
</dbReference>
<comment type="similarity">
    <text evidence="1">Belongs to the disease resistance NB-LRR family.</text>
</comment>
<evidence type="ECO:0000259" key="9">
    <source>
        <dbReference type="Pfam" id="PF00931"/>
    </source>
</evidence>
<evidence type="ECO:0000256" key="2">
    <source>
        <dbReference type="ARBA" id="ARBA00022614"/>
    </source>
</evidence>
<dbReference type="GO" id="GO:0051607">
    <property type="term" value="P:defense response to virus"/>
    <property type="evidence" value="ECO:0007669"/>
    <property type="project" value="UniProtKB-ARBA"/>
</dbReference>
<evidence type="ECO:0000256" key="5">
    <source>
        <dbReference type="ARBA" id="ARBA00022821"/>
    </source>
</evidence>
<sequence>MPVGELFLGAFLQVLFDRLASGLILAFARRERIYKLLKKWSQTLRIIQAVIDDAEEKQLTDNAVKLWLEHLRDLAFDLDDVLDEIATQALMEKSEGVQERSGKIWKFIPSCKDCTPGALMFKKRMRSRIEEISTRLEDIEKTGNSLNLSQNVRGPSNMNRLPSTSVAPHVYGRDKDKEEVSKLMMRNQENVSIIPIVGMGGIGKTTLAQLIYNDELMTAEFDLKAWVCVSEEFDVFTITKTIFHAVTQTSPESKDLNLLQESLKETFSMNKFLLILDDVWNEDYDKWEAFLRPFLVGLPGSKVLVTTRNANIAAMVGSVPSYYVNLLADNDCLSLLAQHALGKSNFDEHPNFKKIGEALVRKCRGLPLAAKALGGLLRSKESPEEWKDVLCSKIWNLPRENNILPVLRLSYHHLPAHLKPLFAYCSIFPKDYEFDTYELVLLWMGEGFIPEPEERKTKEQLGFDYFNELLSRSFFQPLSSTGSHFVMHDLINDLAQFVAGGICYKLDEKVETNDEYKIPEKARHASFLRHEYEVFRKFNGFYRVKETLSIRNCRFISKLPPTLGDLVNLRHLDNSNTDLLKELPVEIGKLGSLQSLPKIVLSKVGGLGLRELRNLEHLRGTVAISELQNVLDVEDAKEASVRRKQEIEELQLTWGNDTDDPRNTRLEERVLDVLQPHENLRKLKIEFYGGVRFPTWIGDPSFSKMFSVTLIGCTKCTSLPPLGLLPELKHLRIGEMPKIKHVGVEFCRKRAADLPFSKLVTLRFDHLPEWEDWSCFPDEPQMQFPSLHQLTIFKCPKLVTVSPLSLPVLRELDLEECSMVLLESLCNLDSLNYLKVESIAGLSHLPGELVQSMATIEVLECCNCNDLLSMWPNGVSLQHLSHLRRLVVADCSMFVSLGEEELQLPCNLEILELFRCASLTSLPTDLGNLRSLRELIIKNCPKIISFPEHGIPPVLKRLEILSCKALESLPRDISNLERLEIKECPSLTNWSAGNFPNRLKKLSVKNCNKLGPVSGEMFPPNRRITLEELSIWDWLNFNTLLQQVQSFSRLTELHLSHCSGLEYFPEQALPPYLRSLSVEHCSNLRALPMQIRNMLSIISLEIRSCRRLKTFPKCDFPPNLSSLRIWDSRKLKPLSHWGLHRLTSLREFSICGGFQELQLLAADCGGSSSWQRLVLEFRLKLLHMSLQTLRLYFTLAADNDSA</sequence>
<evidence type="ECO:0000313" key="13">
    <source>
        <dbReference type="EMBL" id="KAL0291427.1"/>
    </source>
</evidence>
<dbReference type="Pfam" id="PF23559">
    <property type="entry name" value="WHD_DRP"/>
    <property type="match status" value="1"/>
</dbReference>
<evidence type="ECO:0000256" key="3">
    <source>
        <dbReference type="ARBA" id="ARBA00022737"/>
    </source>
</evidence>
<dbReference type="Gene3D" id="1.10.10.10">
    <property type="entry name" value="Winged helix-like DNA-binding domain superfamily/Winged helix DNA-binding domain"/>
    <property type="match status" value="1"/>
</dbReference>
<feature type="domain" description="Disease resistance protein winged helix" evidence="11">
    <location>
        <begin position="427"/>
        <end position="495"/>
    </location>
</feature>
<dbReference type="GO" id="GO:0043531">
    <property type="term" value="F:ADP binding"/>
    <property type="evidence" value="ECO:0007669"/>
    <property type="project" value="InterPro"/>
</dbReference>
<evidence type="ECO:0000259" key="10">
    <source>
        <dbReference type="Pfam" id="PF18052"/>
    </source>
</evidence>
<dbReference type="InterPro" id="IPR032675">
    <property type="entry name" value="LRR_dom_sf"/>
</dbReference>
<dbReference type="EMBL" id="JACGWM010001579">
    <property type="protein sequence ID" value="KAL0291427.1"/>
    <property type="molecule type" value="Genomic_DNA"/>
</dbReference>
<reference evidence="13" key="2">
    <citation type="journal article" date="2024" name="Plant">
        <title>Genomic evolution and insights into agronomic trait innovations of Sesamum species.</title>
        <authorList>
            <person name="Miao H."/>
            <person name="Wang L."/>
            <person name="Qu L."/>
            <person name="Liu H."/>
            <person name="Sun Y."/>
            <person name="Le M."/>
            <person name="Wang Q."/>
            <person name="Wei S."/>
            <person name="Zheng Y."/>
            <person name="Lin W."/>
            <person name="Duan Y."/>
            <person name="Cao H."/>
            <person name="Xiong S."/>
            <person name="Wang X."/>
            <person name="Wei L."/>
            <person name="Li C."/>
            <person name="Ma Q."/>
            <person name="Ju M."/>
            <person name="Zhao R."/>
            <person name="Li G."/>
            <person name="Mu C."/>
            <person name="Tian Q."/>
            <person name="Mei H."/>
            <person name="Zhang T."/>
            <person name="Gao T."/>
            <person name="Zhang H."/>
        </authorList>
    </citation>
    <scope>NUCLEOTIDE SEQUENCE</scope>
    <source>
        <strain evidence="13">KEN8</strain>
    </source>
</reference>
<keyword evidence="3" id="KW-0677">Repeat</keyword>
<protein>
    <submittedName>
        <fullName evidence="13">Disease resistance RPP13-like protein 1</fullName>
    </submittedName>
</protein>
<feature type="compositionally biased region" description="Polar residues" evidence="7">
    <location>
        <begin position="146"/>
        <end position="166"/>
    </location>
</feature>
<dbReference type="InterPro" id="IPR056789">
    <property type="entry name" value="LRR_R13L1-DRL21"/>
</dbReference>
<comment type="caution">
    <text evidence="13">The sequence shown here is derived from an EMBL/GenBank/DDBJ whole genome shotgun (WGS) entry which is preliminary data.</text>
</comment>
<feature type="domain" description="Disease resistance N-terminal" evidence="10">
    <location>
        <begin position="8"/>
        <end position="96"/>
    </location>
</feature>
<dbReference type="PANTHER" id="PTHR36766:SF51">
    <property type="entry name" value="DISEASE RESISTANCE RPP13-LIKE PROTEIN 1"/>
    <property type="match status" value="1"/>
</dbReference>
<dbReference type="SUPFAM" id="SSF52058">
    <property type="entry name" value="L domain-like"/>
    <property type="match status" value="2"/>
</dbReference>
<dbReference type="Gene3D" id="3.80.10.10">
    <property type="entry name" value="Ribonuclease Inhibitor"/>
    <property type="match status" value="3"/>
</dbReference>
<dbReference type="InterPro" id="IPR002182">
    <property type="entry name" value="NB-ARC"/>
</dbReference>
<dbReference type="GO" id="GO:0005524">
    <property type="term" value="F:ATP binding"/>
    <property type="evidence" value="ECO:0007669"/>
    <property type="project" value="UniProtKB-KW"/>
</dbReference>
<evidence type="ECO:0000256" key="8">
    <source>
        <dbReference type="SAM" id="SignalP"/>
    </source>
</evidence>
<keyword evidence="2" id="KW-0433">Leucine-rich repeat</keyword>
<dbReference type="SUPFAM" id="SSF52047">
    <property type="entry name" value="RNI-like"/>
    <property type="match status" value="1"/>
</dbReference>
<evidence type="ECO:0000256" key="4">
    <source>
        <dbReference type="ARBA" id="ARBA00022741"/>
    </source>
</evidence>
<evidence type="ECO:0000256" key="1">
    <source>
        <dbReference type="ARBA" id="ARBA00008894"/>
    </source>
</evidence>
<dbReference type="InterPro" id="IPR041118">
    <property type="entry name" value="Rx_N"/>
</dbReference>
<name>A0AAW2JB82_9LAMI</name>
<proteinExistence type="inferred from homology"/>
<dbReference type="Pfam" id="PF18052">
    <property type="entry name" value="Rx_N"/>
    <property type="match status" value="1"/>
</dbReference>
<evidence type="ECO:0000256" key="6">
    <source>
        <dbReference type="ARBA" id="ARBA00022840"/>
    </source>
</evidence>
<reference evidence="13" key="1">
    <citation type="submission" date="2020-06" db="EMBL/GenBank/DDBJ databases">
        <authorList>
            <person name="Li T."/>
            <person name="Hu X."/>
            <person name="Zhang T."/>
            <person name="Song X."/>
            <person name="Zhang H."/>
            <person name="Dai N."/>
            <person name="Sheng W."/>
            <person name="Hou X."/>
            <person name="Wei L."/>
        </authorList>
    </citation>
    <scope>NUCLEOTIDE SEQUENCE</scope>
    <source>
        <strain evidence="13">KEN8</strain>
        <tissue evidence="13">Leaf</tissue>
    </source>
</reference>
<dbReference type="InterPro" id="IPR027417">
    <property type="entry name" value="P-loop_NTPase"/>
</dbReference>
<dbReference type="FunFam" id="3.40.50.300:FF:001091">
    <property type="entry name" value="Probable disease resistance protein At1g61300"/>
    <property type="match status" value="1"/>
</dbReference>
<dbReference type="Gene3D" id="1.20.5.4130">
    <property type="match status" value="1"/>
</dbReference>
<feature type="domain" description="NB-ARC" evidence="9">
    <location>
        <begin position="174"/>
        <end position="341"/>
    </location>
</feature>
<dbReference type="PRINTS" id="PR00364">
    <property type="entry name" value="DISEASERSIST"/>
</dbReference>
<dbReference type="FunFam" id="1.10.10.10:FF:000322">
    <property type="entry name" value="Probable disease resistance protein At1g63360"/>
    <property type="match status" value="1"/>
</dbReference>
<keyword evidence="8" id="KW-0732">Signal</keyword>
<gene>
    <name evidence="13" type="ORF">Scaly_2638400</name>
</gene>
<feature type="domain" description="R13L1/DRL21-like LRR repeat region" evidence="12">
    <location>
        <begin position="609"/>
        <end position="736"/>
    </location>
</feature>
<evidence type="ECO:0000259" key="12">
    <source>
        <dbReference type="Pfam" id="PF25019"/>
    </source>
</evidence>
<keyword evidence="4" id="KW-0547">Nucleotide-binding</keyword>
<feature type="region of interest" description="Disordered" evidence="7">
    <location>
        <begin position="146"/>
        <end position="169"/>
    </location>
</feature>
<evidence type="ECO:0000259" key="11">
    <source>
        <dbReference type="Pfam" id="PF23559"/>
    </source>
</evidence>
<dbReference type="InterPro" id="IPR042197">
    <property type="entry name" value="Apaf_helical"/>
</dbReference>
<dbReference type="Gene3D" id="3.40.50.300">
    <property type="entry name" value="P-loop containing nucleotide triphosphate hydrolases"/>
    <property type="match status" value="1"/>
</dbReference>
<evidence type="ECO:0000256" key="7">
    <source>
        <dbReference type="SAM" id="MobiDB-lite"/>
    </source>
</evidence>
<dbReference type="SUPFAM" id="SSF52540">
    <property type="entry name" value="P-loop containing nucleoside triphosphate hydrolases"/>
    <property type="match status" value="1"/>
</dbReference>
<keyword evidence="6" id="KW-0067">ATP-binding</keyword>
<dbReference type="Pfam" id="PF25019">
    <property type="entry name" value="LRR_R13L1-DRL21"/>
    <property type="match status" value="1"/>
</dbReference>
<keyword evidence="5" id="KW-0611">Plant defense</keyword>
<feature type="signal peptide" evidence="8">
    <location>
        <begin position="1"/>
        <end position="22"/>
    </location>
</feature>